<dbReference type="AlphaFoldDB" id="A0A931H797"/>
<proteinExistence type="predicted"/>
<name>A0A931H797_9BURK</name>
<reference evidence="2" key="1">
    <citation type="submission" date="2020-11" db="EMBL/GenBank/DDBJ databases">
        <title>Bacterial whole genome sequence for Caenimonas sp. DR4.4.</title>
        <authorList>
            <person name="Le V."/>
            <person name="Ko S.-R."/>
            <person name="Ahn C.-Y."/>
            <person name="Oh H.-M."/>
        </authorList>
    </citation>
    <scope>NUCLEOTIDE SEQUENCE</scope>
    <source>
        <strain evidence="2">DR4.4</strain>
    </source>
</reference>
<organism evidence="2 3">
    <name type="scientific">Caenimonas aquaedulcis</name>
    <dbReference type="NCBI Taxonomy" id="2793270"/>
    <lineage>
        <taxon>Bacteria</taxon>
        <taxon>Pseudomonadati</taxon>
        <taxon>Pseudomonadota</taxon>
        <taxon>Betaproteobacteria</taxon>
        <taxon>Burkholderiales</taxon>
        <taxon>Comamonadaceae</taxon>
        <taxon>Caenimonas</taxon>
    </lineage>
</organism>
<dbReference type="EMBL" id="JADWYS010000001">
    <property type="protein sequence ID" value="MBG9389906.1"/>
    <property type="molecule type" value="Genomic_DNA"/>
</dbReference>
<evidence type="ECO:0000256" key="1">
    <source>
        <dbReference type="SAM" id="SignalP"/>
    </source>
</evidence>
<gene>
    <name evidence="2" type="ORF">I5803_17880</name>
</gene>
<protein>
    <recommendedName>
        <fullName evidence="4">DUF3298 domain-containing protein</fullName>
    </recommendedName>
</protein>
<comment type="caution">
    <text evidence="2">The sequence shown here is derived from an EMBL/GenBank/DDBJ whole genome shotgun (WGS) entry which is preliminary data.</text>
</comment>
<keyword evidence="1" id="KW-0732">Signal</keyword>
<accession>A0A931H797</accession>
<dbReference type="RefSeq" id="WP_196987677.1">
    <property type="nucleotide sequence ID" value="NZ_JADWYS010000001.1"/>
</dbReference>
<sequence length="306" mass="32706">MSFGRLTHALCAFVLVQLAGCASFEFAKPMPAQTQVVGVRVSGEELSGWSDLPIGVYRVPESQVIISGHQKGQAAGMLFGLVGVAIAHAANASAGADAVRDAEKQLHIHLNEPLKASINGLLSSGAFGAKFAADSAAGPRLQLTPALVLSFVNDSDVRPYVIIRTSLVGTDGKSQWNTRYIASTGESHALLGTGGWLENDASLLKATVQRNLDLATRALASDVSRPAPRDDNRMHVVQTHYPFVKPKFQSPGYLLAEDDATLTFVPRIGDIIVFAGVNVLDKKAVTVRPKEKDEPMMTKPVEEPKK</sequence>
<feature type="chain" id="PRO_5037945184" description="DUF3298 domain-containing protein" evidence="1">
    <location>
        <begin position="28"/>
        <end position="306"/>
    </location>
</feature>
<feature type="signal peptide" evidence="1">
    <location>
        <begin position="1"/>
        <end position="27"/>
    </location>
</feature>
<dbReference type="Proteomes" id="UP000651050">
    <property type="component" value="Unassembled WGS sequence"/>
</dbReference>
<evidence type="ECO:0008006" key="4">
    <source>
        <dbReference type="Google" id="ProtNLM"/>
    </source>
</evidence>
<evidence type="ECO:0000313" key="3">
    <source>
        <dbReference type="Proteomes" id="UP000651050"/>
    </source>
</evidence>
<keyword evidence="3" id="KW-1185">Reference proteome</keyword>
<evidence type="ECO:0000313" key="2">
    <source>
        <dbReference type="EMBL" id="MBG9389906.1"/>
    </source>
</evidence>